<dbReference type="Proteomes" id="UP000649573">
    <property type="component" value="Unassembled WGS sequence"/>
</dbReference>
<dbReference type="PIRSF" id="PIRSF017393">
    <property type="entry name" value="MTase_SAV2177"/>
    <property type="match status" value="1"/>
</dbReference>
<dbReference type="Pfam" id="PF04672">
    <property type="entry name" value="Methyltransf_19"/>
    <property type="match status" value="1"/>
</dbReference>
<dbReference type="InterPro" id="IPR029063">
    <property type="entry name" value="SAM-dependent_MTases_sf"/>
</dbReference>
<reference evidence="2" key="1">
    <citation type="journal article" date="2019" name="Int. J. Syst. Evol. Microbiol.">
        <title>The Global Catalogue of Microorganisms (GCM) 10K type strain sequencing project: providing services to taxonomists for standard genome sequencing and annotation.</title>
        <authorList>
            <consortium name="The Broad Institute Genomics Platform"/>
            <consortium name="The Broad Institute Genome Sequencing Center for Infectious Disease"/>
            <person name="Wu L."/>
            <person name="Ma J."/>
        </authorList>
    </citation>
    <scope>NUCLEOTIDE SEQUENCE [LARGE SCALE GENOMIC DNA]</scope>
    <source>
        <strain evidence="2">JCM 3296</strain>
    </source>
</reference>
<proteinExistence type="predicted"/>
<evidence type="ECO:0008006" key="3">
    <source>
        <dbReference type="Google" id="ProtNLM"/>
    </source>
</evidence>
<organism evidence="1 2">
    <name type="scientific">Lentzea flava</name>
    <dbReference type="NCBI Taxonomy" id="103732"/>
    <lineage>
        <taxon>Bacteria</taxon>
        <taxon>Bacillati</taxon>
        <taxon>Actinomycetota</taxon>
        <taxon>Actinomycetes</taxon>
        <taxon>Pseudonocardiales</taxon>
        <taxon>Pseudonocardiaceae</taxon>
        <taxon>Lentzea</taxon>
    </lineage>
</organism>
<dbReference type="EMBL" id="BMRE01000041">
    <property type="protein sequence ID" value="GGU66456.1"/>
    <property type="molecule type" value="Genomic_DNA"/>
</dbReference>
<gene>
    <name evidence="1" type="ORF">GCM10010178_67860</name>
</gene>
<name>A0ABQ2V2V6_9PSEU</name>
<accession>A0ABQ2V2V6</accession>
<sequence length="309" mass="34117">MTVPDRVTRVHAGGLVVWTWCLTKLVCSQSEEVIVVPTEQNWVPQSVDVSVPSAARFYDYLLGGAHNFAVDRQLGDRVEQVMPHVRSVARVNRAFLGRAVRFMVDEGVRQFLDIGSGIPTVGNVHEVVQELDPECRVMYVDRDPVAVAHSELILAGNDRAGVLQADLRDPDSILNSAEVRRLLDFDQPIGLLMLFMLHWVPAEAEPWSLSSLLKRYRDAMPSGSYLAITHYADDHGDELITAAVERVNQQGGDQACPRSRDEIAAFFGDFVLVGPGLVRYAEWRTSGPGDISSDPGVNRLAYAGVARKP</sequence>
<dbReference type="Gene3D" id="3.40.50.150">
    <property type="entry name" value="Vaccinia Virus protein VP39"/>
    <property type="match status" value="1"/>
</dbReference>
<comment type="caution">
    <text evidence="1">The sequence shown here is derived from an EMBL/GenBank/DDBJ whole genome shotgun (WGS) entry which is preliminary data.</text>
</comment>
<evidence type="ECO:0000313" key="1">
    <source>
        <dbReference type="EMBL" id="GGU66456.1"/>
    </source>
</evidence>
<dbReference type="InterPro" id="IPR006764">
    <property type="entry name" value="SAM_dep_MeTrfase_SAV2177_type"/>
</dbReference>
<keyword evidence="2" id="KW-1185">Reference proteome</keyword>
<evidence type="ECO:0000313" key="2">
    <source>
        <dbReference type="Proteomes" id="UP000649573"/>
    </source>
</evidence>
<dbReference type="SUPFAM" id="SSF53335">
    <property type="entry name" value="S-adenosyl-L-methionine-dependent methyltransferases"/>
    <property type="match status" value="1"/>
</dbReference>
<protein>
    <recommendedName>
        <fullName evidence="3">S-adenosyl methyltransferase</fullName>
    </recommendedName>
</protein>